<dbReference type="Proteomes" id="UP000027222">
    <property type="component" value="Unassembled WGS sequence"/>
</dbReference>
<reference evidence="2" key="1">
    <citation type="journal article" date="2014" name="Proc. Natl. Acad. Sci. U.S.A.">
        <title>Extensive sampling of basidiomycete genomes demonstrates inadequacy of the white-rot/brown-rot paradigm for wood decay fungi.</title>
        <authorList>
            <person name="Riley R."/>
            <person name="Salamov A.A."/>
            <person name="Brown D.W."/>
            <person name="Nagy L.G."/>
            <person name="Floudas D."/>
            <person name="Held B.W."/>
            <person name="Levasseur A."/>
            <person name="Lombard V."/>
            <person name="Morin E."/>
            <person name="Otillar R."/>
            <person name="Lindquist E.A."/>
            <person name="Sun H."/>
            <person name="LaButti K.M."/>
            <person name="Schmutz J."/>
            <person name="Jabbour D."/>
            <person name="Luo H."/>
            <person name="Baker S.E."/>
            <person name="Pisabarro A.G."/>
            <person name="Walton J.D."/>
            <person name="Blanchette R.A."/>
            <person name="Henrissat B."/>
            <person name="Martin F."/>
            <person name="Cullen D."/>
            <person name="Hibbett D.S."/>
            <person name="Grigoriev I.V."/>
        </authorList>
    </citation>
    <scope>NUCLEOTIDE SEQUENCE [LARGE SCALE GENOMIC DNA]</scope>
    <source>
        <strain evidence="2">CBS 339.88</strain>
    </source>
</reference>
<sequence length="107" mass="11669">MNDQSYSQKPPPFPPISQVHKIVAILVVMNEMGLSNFLIPEVRGSDIQDVVALVTQQLDEGNAGTVELKLAGAIEAFNDMCLRLLELDDLKDAVQPFLTFAADLDGN</sequence>
<dbReference type="AlphaFoldDB" id="A0A067SNR3"/>
<evidence type="ECO:0000313" key="2">
    <source>
        <dbReference type="Proteomes" id="UP000027222"/>
    </source>
</evidence>
<gene>
    <name evidence="1" type="ORF">GALMADRAFT_143487</name>
</gene>
<protein>
    <submittedName>
        <fullName evidence="1">Uncharacterized protein</fullName>
    </submittedName>
</protein>
<evidence type="ECO:0000313" key="1">
    <source>
        <dbReference type="EMBL" id="KDR71682.1"/>
    </source>
</evidence>
<accession>A0A067SNR3</accession>
<proteinExistence type="predicted"/>
<organism evidence="1 2">
    <name type="scientific">Galerina marginata (strain CBS 339.88)</name>
    <dbReference type="NCBI Taxonomy" id="685588"/>
    <lineage>
        <taxon>Eukaryota</taxon>
        <taxon>Fungi</taxon>
        <taxon>Dikarya</taxon>
        <taxon>Basidiomycota</taxon>
        <taxon>Agaricomycotina</taxon>
        <taxon>Agaricomycetes</taxon>
        <taxon>Agaricomycetidae</taxon>
        <taxon>Agaricales</taxon>
        <taxon>Agaricineae</taxon>
        <taxon>Strophariaceae</taxon>
        <taxon>Galerina</taxon>
    </lineage>
</organism>
<keyword evidence="2" id="KW-1185">Reference proteome</keyword>
<dbReference type="EMBL" id="KL142391">
    <property type="protein sequence ID" value="KDR71682.1"/>
    <property type="molecule type" value="Genomic_DNA"/>
</dbReference>
<name>A0A067SNR3_GALM3</name>
<dbReference type="HOGENOM" id="CLU_2210250_0_0_1"/>